<dbReference type="InterPro" id="IPR032696">
    <property type="entry name" value="SQ_cyclase_C"/>
</dbReference>
<evidence type="ECO:0000259" key="2">
    <source>
        <dbReference type="Pfam" id="PF13243"/>
    </source>
</evidence>
<proteinExistence type="predicted"/>
<dbReference type="SUPFAM" id="SSF48239">
    <property type="entry name" value="Terpenoid cyclases/Protein prenyltransferases"/>
    <property type="match status" value="1"/>
</dbReference>
<reference evidence="3 4" key="1">
    <citation type="submission" date="2019-08" db="EMBL/GenBank/DDBJ databases">
        <authorList>
            <person name="Dhanesh K."/>
            <person name="Kumar G."/>
            <person name="Sasikala C."/>
            <person name="Venkata Ramana C."/>
        </authorList>
    </citation>
    <scope>NUCLEOTIDE SEQUENCE [LARGE SCALE GENOMIC DNA]</scope>
    <source>
        <strain evidence="3 4">JC645</strain>
    </source>
</reference>
<accession>A0A5M6CZM6</accession>
<keyword evidence="1" id="KW-0732">Signal</keyword>
<dbReference type="AlphaFoldDB" id="A0A5M6CZM6"/>
<feature type="chain" id="PRO_5024288162" evidence="1">
    <location>
        <begin position="24"/>
        <end position="390"/>
    </location>
</feature>
<feature type="signal peptide" evidence="1">
    <location>
        <begin position="1"/>
        <end position="23"/>
    </location>
</feature>
<dbReference type="EMBL" id="VWOX01000012">
    <property type="protein sequence ID" value="KAA5540681.1"/>
    <property type="molecule type" value="Genomic_DNA"/>
</dbReference>
<dbReference type="Proteomes" id="UP000324479">
    <property type="component" value="Unassembled WGS sequence"/>
</dbReference>
<dbReference type="RefSeq" id="WP_150078245.1">
    <property type="nucleotide sequence ID" value="NZ_VWOX01000012.1"/>
</dbReference>
<evidence type="ECO:0000313" key="3">
    <source>
        <dbReference type="EMBL" id="KAA5540681.1"/>
    </source>
</evidence>
<keyword evidence="4" id="KW-1185">Reference proteome</keyword>
<protein>
    <submittedName>
        <fullName evidence="3">Terpene cyclase/mutase family protein</fullName>
    </submittedName>
</protein>
<dbReference type="InterPro" id="IPR008930">
    <property type="entry name" value="Terpenoid_cyclase/PrenylTrfase"/>
</dbReference>
<sequence>MSLESLFARVVSPLALGSAVVVAACSAPGALAQEKASIELNSPEQTNAAIDRSVAEGISFLKNRGQGDDGAFSPETGVAVTGIAVRAILQNRPEELKSPPVQKAIEYILEHVQPDGGIYARGSTHRNYETSVAVGALVAAQQDNEYESQLTRAEAFLKGLQWDEGEGVESSDPAYGGAGYGSHSRPDLSNTSFMLDALRDLGNGSDDEAVQKALRFISRTQNLSGHGNDTPHADKINDGGFYYTPAAGGETKVVSDSDDDGGGLRSYGSMTYAGLKSMIYAGLTQDDPRVRAAMEFIEKTYSLSENPGMGQAGLYYYYHTFAKALDAAEVQAVTDGQGNVHDWNRELARTLIAAQQSDGSWVNDGNERWMEGNRNLVTAYALLALDYCRE</sequence>
<dbReference type="Gene3D" id="1.50.10.20">
    <property type="match status" value="2"/>
</dbReference>
<dbReference type="CDD" id="cd00688">
    <property type="entry name" value="ISOPREN_C2_like"/>
    <property type="match status" value="1"/>
</dbReference>
<gene>
    <name evidence="3" type="ORF">FYK55_20020</name>
</gene>
<comment type="caution">
    <text evidence="3">The sequence shown here is derived from an EMBL/GenBank/DDBJ whole genome shotgun (WGS) entry which is preliminary data.</text>
</comment>
<dbReference type="Pfam" id="PF13243">
    <property type="entry name" value="SQHop_cyclase_C"/>
    <property type="match status" value="1"/>
</dbReference>
<organism evidence="3 4">
    <name type="scientific">Roseiconus nitratireducens</name>
    <dbReference type="NCBI Taxonomy" id="2605748"/>
    <lineage>
        <taxon>Bacteria</taxon>
        <taxon>Pseudomonadati</taxon>
        <taxon>Planctomycetota</taxon>
        <taxon>Planctomycetia</taxon>
        <taxon>Pirellulales</taxon>
        <taxon>Pirellulaceae</taxon>
        <taxon>Roseiconus</taxon>
    </lineage>
</organism>
<name>A0A5M6CZM6_9BACT</name>
<evidence type="ECO:0000256" key="1">
    <source>
        <dbReference type="SAM" id="SignalP"/>
    </source>
</evidence>
<feature type="domain" description="Squalene cyclase C-terminal" evidence="2">
    <location>
        <begin position="67"/>
        <end position="233"/>
    </location>
</feature>
<evidence type="ECO:0000313" key="4">
    <source>
        <dbReference type="Proteomes" id="UP000324479"/>
    </source>
</evidence>